<dbReference type="InterPro" id="IPR051821">
    <property type="entry name" value="Asp/Asn_beta-hydroxylase"/>
</dbReference>
<dbReference type="OrthoDB" id="6832345at2"/>
<dbReference type="InterPro" id="IPR027443">
    <property type="entry name" value="IPNS-like_sf"/>
</dbReference>
<dbReference type="Gene3D" id="2.60.120.330">
    <property type="entry name" value="B-lactam Antibiotic, Isopenicillin N Synthase, Chain"/>
    <property type="match status" value="1"/>
</dbReference>
<reference evidence="5 6" key="1">
    <citation type="submission" date="2019-11" db="EMBL/GenBank/DDBJ databases">
        <authorList>
            <person name="Holert J."/>
        </authorList>
    </citation>
    <scope>NUCLEOTIDE SEQUENCE [LARGE SCALE GENOMIC DNA]</scope>
    <source>
        <strain evidence="5">BC5_2</strain>
    </source>
</reference>
<dbReference type="AlphaFoldDB" id="A0A5S9MZ59"/>
<protein>
    <recommendedName>
        <fullName evidence="4">Aspartyl/asparaginy/proline hydroxylase domain-containing protein</fullName>
    </recommendedName>
</protein>
<evidence type="ECO:0000256" key="2">
    <source>
        <dbReference type="ARBA" id="ARBA00022964"/>
    </source>
</evidence>
<evidence type="ECO:0000259" key="4">
    <source>
        <dbReference type="Pfam" id="PF05118"/>
    </source>
</evidence>
<dbReference type="Pfam" id="PF05118">
    <property type="entry name" value="Asp_Arg_Hydrox"/>
    <property type="match status" value="1"/>
</dbReference>
<keyword evidence="3" id="KW-0560">Oxidoreductase</keyword>
<dbReference type="EMBL" id="CACSII010000001">
    <property type="protein sequence ID" value="CAA0082810.1"/>
    <property type="molecule type" value="Genomic_DNA"/>
</dbReference>
<dbReference type="SUPFAM" id="SSF51197">
    <property type="entry name" value="Clavaminate synthase-like"/>
    <property type="match status" value="1"/>
</dbReference>
<feature type="domain" description="Aspartyl/asparaginy/proline hydroxylase" evidence="4">
    <location>
        <begin position="24"/>
        <end position="203"/>
    </location>
</feature>
<gene>
    <name evidence="5" type="ORF">DPBNPPHM_00505</name>
</gene>
<sequence length="215" mass="24446">MHTPPVSSAFYALEHFPTLQALTRQWHIIADEAEALTRHTMPIDRIQKSHVQVHEEILQYMDSGGEYGWTLGFGGVFGPNPNWLQFGLVLHDRPVAFTQSVMPQTLALLASMSGIHVAALVRMKPQTLLPTHVHAELKPQQLLQYHLTLRCADEHNFAYLNVDGEFRQHTAGNAFVFDGSRPHFAVNASHTERWILYLEFHQPTVEISHQTTTDH</sequence>
<comment type="similarity">
    <text evidence="1">Belongs to the aspartyl/asparaginyl beta-hydroxylase family.</text>
</comment>
<proteinExistence type="inferred from homology"/>
<evidence type="ECO:0000256" key="3">
    <source>
        <dbReference type="ARBA" id="ARBA00023002"/>
    </source>
</evidence>
<evidence type="ECO:0000256" key="1">
    <source>
        <dbReference type="ARBA" id="ARBA00007730"/>
    </source>
</evidence>
<dbReference type="PANTHER" id="PTHR46332:SF5">
    <property type="entry name" value="ASPARTATE BETA-HYDROXYLASE DOMAIN CONTAINING 2"/>
    <property type="match status" value="1"/>
</dbReference>
<keyword evidence="2" id="KW-0223">Dioxygenase</keyword>
<name>A0A5S9MZ59_9GAMM</name>
<organism evidence="5 6">
    <name type="scientific">BD1-7 clade bacterium</name>
    <dbReference type="NCBI Taxonomy" id="2029982"/>
    <lineage>
        <taxon>Bacteria</taxon>
        <taxon>Pseudomonadati</taxon>
        <taxon>Pseudomonadota</taxon>
        <taxon>Gammaproteobacteria</taxon>
        <taxon>Cellvibrionales</taxon>
        <taxon>Spongiibacteraceae</taxon>
        <taxon>BD1-7 clade</taxon>
    </lineage>
</organism>
<dbReference type="PANTHER" id="PTHR46332">
    <property type="entry name" value="ASPARTATE BETA-HYDROXYLASE DOMAIN-CONTAINING PROTEIN 2"/>
    <property type="match status" value="1"/>
</dbReference>
<evidence type="ECO:0000313" key="6">
    <source>
        <dbReference type="Proteomes" id="UP000434580"/>
    </source>
</evidence>
<dbReference type="GO" id="GO:0051213">
    <property type="term" value="F:dioxygenase activity"/>
    <property type="evidence" value="ECO:0007669"/>
    <property type="project" value="UniProtKB-KW"/>
</dbReference>
<evidence type="ECO:0000313" key="5">
    <source>
        <dbReference type="EMBL" id="CAA0082810.1"/>
    </source>
</evidence>
<accession>A0A5S9MZ59</accession>
<dbReference type="InterPro" id="IPR007803">
    <property type="entry name" value="Asp/Arg/Pro-Hydrxlase"/>
</dbReference>
<dbReference type="Proteomes" id="UP000434580">
    <property type="component" value="Unassembled WGS sequence"/>
</dbReference>